<dbReference type="Proteomes" id="UP001213000">
    <property type="component" value="Unassembled WGS sequence"/>
</dbReference>
<dbReference type="PANTHER" id="PTHR45856">
    <property type="entry name" value="ALPHA/BETA-HYDROLASES SUPERFAMILY PROTEIN"/>
    <property type="match status" value="1"/>
</dbReference>
<feature type="signal peptide" evidence="5">
    <location>
        <begin position="1"/>
        <end position="17"/>
    </location>
</feature>
<sequence length="224" mass="23442">MFGRLFTVCALIVAAKAAPTVLEKRAVTPLSSGDLSSLAPYTQFARAAYCSDGLKNWACGPACDALPGFQPTLVGGDGNAVQFFFVGYWPDQNTVVVAHEGTDPTQLVSVLTDANILTDPLDPSLFPGAPSGVQVHDGFRNEHALTASQILDEVKKLMAAHNTKTVTCVGHSLGGALAELDAVFFALNLPSTTTIKAFTYGTPRVGNSAWASLVDAKASVNSAR</sequence>
<proteinExistence type="inferred from homology"/>
<dbReference type="InterPro" id="IPR029058">
    <property type="entry name" value="AB_hydrolase_fold"/>
</dbReference>
<comment type="similarity">
    <text evidence="2">Belongs to the AB hydrolase superfamily. Lipase family. Class 3 subfamily.</text>
</comment>
<dbReference type="CDD" id="cd00519">
    <property type="entry name" value="Lipase_3"/>
    <property type="match status" value="1"/>
</dbReference>
<dbReference type="SUPFAM" id="SSF53474">
    <property type="entry name" value="alpha/beta-Hydrolases"/>
    <property type="match status" value="1"/>
</dbReference>
<comment type="catalytic activity">
    <reaction evidence="3">
        <text>a diacylglycerol + H2O = a monoacylglycerol + a fatty acid + H(+)</text>
        <dbReference type="Rhea" id="RHEA:32731"/>
        <dbReference type="ChEBI" id="CHEBI:15377"/>
        <dbReference type="ChEBI" id="CHEBI:15378"/>
        <dbReference type="ChEBI" id="CHEBI:17408"/>
        <dbReference type="ChEBI" id="CHEBI:18035"/>
        <dbReference type="ChEBI" id="CHEBI:28868"/>
    </reaction>
</comment>
<feature type="chain" id="PRO_5042024985" description="Fungal lipase-type domain-containing protein" evidence="5">
    <location>
        <begin position="18"/>
        <end position="224"/>
    </location>
</feature>
<evidence type="ECO:0000313" key="8">
    <source>
        <dbReference type="Proteomes" id="UP001213000"/>
    </source>
</evidence>
<evidence type="ECO:0000256" key="3">
    <source>
        <dbReference type="ARBA" id="ARBA00047591"/>
    </source>
</evidence>
<dbReference type="InterPro" id="IPR002921">
    <property type="entry name" value="Fungal_lipase-type"/>
</dbReference>
<accession>A0AAD5VUK4</accession>
<evidence type="ECO:0000256" key="1">
    <source>
        <dbReference type="ARBA" id="ARBA00023157"/>
    </source>
</evidence>
<protein>
    <recommendedName>
        <fullName evidence="6">Fungal lipase-type domain-containing protein</fullName>
    </recommendedName>
</protein>
<keyword evidence="1" id="KW-1015">Disulfide bond</keyword>
<evidence type="ECO:0000259" key="6">
    <source>
        <dbReference type="Pfam" id="PF01764"/>
    </source>
</evidence>
<dbReference type="Pfam" id="PF01764">
    <property type="entry name" value="Lipase_3"/>
    <property type="match status" value="1"/>
</dbReference>
<keyword evidence="8" id="KW-1185">Reference proteome</keyword>
<reference evidence="7" key="1">
    <citation type="submission" date="2022-07" db="EMBL/GenBank/DDBJ databases">
        <title>Genome Sequence of Leucocoprinus birnbaumii.</title>
        <authorList>
            <person name="Buettner E."/>
        </authorList>
    </citation>
    <scope>NUCLEOTIDE SEQUENCE</scope>
    <source>
        <strain evidence="7">VT141</strain>
    </source>
</reference>
<evidence type="ECO:0000313" key="7">
    <source>
        <dbReference type="EMBL" id="KAJ3570272.1"/>
    </source>
</evidence>
<organism evidence="7 8">
    <name type="scientific">Leucocoprinus birnbaumii</name>
    <dbReference type="NCBI Taxonomy" id="56174"/>
    <lineage>
        <taxon>Eukaryota</taxon>
        <taxon>Fungi</taxon>
        <taxon>Dikarya</taxon>
        <taxon>Basidiomycota</taxon>
        <taxon>Agaricomycotina</taxon>
        <taxon>Agaricomycetes</taxon>
        <taxon>Agaricomycetidae</taxon>
        <taxon>Agaricales</taxon>
        <taxon>Agaricineae</taxon>
        <taxon>Agaricaceae</taxon>
        <taxon>Leucocoprinus</taxon>
    </lineage>
</organism>
<evidence type="ECO:0000256" key="5">
    <source>
        <dbReference type="SAM" id="SignalP"/>
    </source>
</evidence>
<evidence type="ECO:0000256" key="4">
    <source>
        <dbReference type="ARBA" id="ARBA00048461"/>
    </source>
</evidence>
<gene>
    <name evidence="7" type="ORF">NP233_g4513</name>
</gene>
<feature type="domain" description="Fungal lipase-type" evidence="6">
    <location>
        <begin position="97"/>
        <end position="218"/>
    </location>
</feature>
<dbReference type="InterPro" id="IPR051218">
    <property type="entry name" value="Sec_MonoDiacylglyc_Lipase"/>
</dbReference>
<name>A0AAD5VUK4_9AGAR</name>
<evidence type="ECO:0000256" key="2">
    <source>
        <dbReference type="ARBA" id="ARBA00043996"/>
    </source>
</evidence>
<dbReference type="AlphaFoldDB" id="A0AAD5VUK4"/>
<keyword evidence="5" id="KW-0732">Signal</keyword>
<dbReference type="PANTHER" id="PTHR45856:SF25">
    <property type="entry name" value="FUNGAL LIPASE-LIKE DOMAIN-CONTAINING PROTEIN"/>
    <property type="match status" value="1"/>
</dbReference>
<comment type="caution">
    <text evidence="7">The sequence shown here is derived from an EMBL/GenBank/DDBJ whole genome shotgun (WGS) entry which is preliminary data.</text>
</comment>
<dbReference type="EMBL" id="JANIEX010000246">
    <property type="protein sequence ID" value="KAJ3570272.1"/>
    <property type="molecule type" value="Genomic_DNA"/>
</dbReference>
<dbReference type="Gene3D" id="3.40.50.1820">
    <property type="entry name" value="alpha/beta hydrolase"/>
    <property type="match status" value="1"/>
</dbReference>
<comment type="catalytic activity">
    <reaction evidence="4">
        <text>a monoacylglycerol + H2O = glycerol + a fatty acid + H(+)</text>
        <dbReference type="Rhea" id="RHEA:15245"/>
        <dbReference type="ChEBI" id="CHEBI:15377"/>
        <dbReference type="ChEBI" id="CHEBI:15378"/>
        <dbReference type="ChEBI" id="CHEBI:17408"/>
        <dbReference type="ChEBI" id="CHEBI:17754"/>
        <dbReference type="ChEBI" id="CHEBI:28868"/>
    </reaction>
</comment>
<dbReference type="GO" id="GO:0006629">
    <property type="term" value="P:lipid metabolic process"/>
    <property type="evidence" value="ECO:0007669"/>
    <property type="project" value="InterPro"/>
</dbReference>